<dbReference type="InterPro" id="IPR034768">
    <property type="entry name" value="4FE4S_WBL"/>
</dbReference>
<comment type="caution">
    <text evidence="3">The sequence shown here is derived from an EMBL/GenBank/DDBJ whole genome shotgun (WGS) entry which is preliminary data.</text>
</comment>
<organism evidence="3 4">
    <name type="scientific">Actinomadura luteofluorescens</name>
    <dbReference type="NCBI Taxonomy" id="46163"/>
    <lineage>
        <taxon>Bacteria</taxon>
        <taxon>Bacillati</taxon>
        <taxon>Actinomycetota</taxon>
        <taxon>Actinomycetes</taxon>
        <taxon>Streptosporangiales</taxon>
        <taxon>Thermomonosporaceae</taxon>
        <taxon>Actinomadura</taxon>
    </lineage>
</organism>
<dbReference type="Proteomes" id="UP000529783">
    <property type="component" value="Unassembled WGS sequence"/>
</dbReference>
<reference evidence="3 4" key="1">
    <citation type="submission" date="2020-07" db="EMBL/GenBank/DDBJ databases">
        <title>Sequencing the genomes of 1000 actinobacteria strains.</title>
        <authorList>
            <person name="Klenk H.-P."/>
        </authorList>
    </citation>
    <scope>NUCLEOTIDE SEQUENCE [LARGE SCALE GENOMIC DNA]</scope>
    <source>
        <strain evidence="3 4">DSM 40398</strain>
    </source>
</reference>
<feature type="region of interest" description="Disordered" evidence="1">
    <location>
        <begin position="25"/>
        <end position="46"/>
    </location>
</feature>
<dbReference type="RefSeq" id="WP_179845876.1">
    <property type="nucleotide sequence ID" value="NZ_JACCBA010000001.1"/>
</dbReference>
<proteinExistence type="predicted"/>
<dbReference type="Pfam" id="PF02467">
    <property type="entry name" value="Whib"/>
    <property type="match status" value="1"/>
</dbReference>
<gene>
    <name evidence="3" type="ORF">BJY14_005059</name>
</gene>
<evidence type="ECO:0000313" key="3">
    <source>
        <dbReference type="EMBL" id="NYD49076.1"/>
    </source>
</evidence>
<accession>A0A7Y9EJS2</accession>
<evidence type="ECO:0000259" key="2">
    <source>
        <dbReference type="PROSITE" id="PS51674"/>
    </source>
</evidence>
<name>A0A7Y9EJS2_9ACTN</name>
<protein>
    <recommendedName>
        <fullName evidence="2">4Fe-4S Wbl-type domain-containing protein</fullName>
    </recommendedName>
</protein>
<dbReference type="AlphaFoldDB" id="A0A7Y9EJS2"/>
<evidence type="ECO:0000256" key="1">
    <source>
        <dbReference type="SAM" id="MobiDB-lite"/>
    </source>
</evidence>
<sequence length="99" mass="10554">MSRPLTAVSALSAMDLRGEPIEGAQCRFDPDLHTGPDGQESPDERAAREVVAAEVCESCPLRGACFELAARIRPEHGVWAGFTATELAALFALDLDEVA</sequence>
<feature type="domain" description="4Fe-4S Wbl-type" evidence="2">
    <location>
        <begin position="25"/>
        <end position="89"/>
    </location>
</feature>
<keyword evidence="4" id="KW-1185">Reference proteome</keyword>
<dbReference type="PROSITE" id="PS51674">
    <property type="entry name" value="4FE4S_WBL"/>
    <property type="match status" value="1"/>
</dbReference>
<evidence type="ECO:0000313" key="4">
    <source>
        <dbReference type="Proteomes" id="UP000529783"/>
    </source>
</evidence>
<dbReference type="EMBL" id="JACCBA010000001">
    <property type="protein sequence ID" value="NYD49076.1"/>
    <property type="molecule type" value="Genomic_DNA"/>
</dbReference>